<feature type="compositionally biased region" description="Polar residues" evidence="5">
    <location>
        <begin position="1"/>
        <end position="15"/>
    </location>
</feature>
<keyword evidence="1 4" id="KW-0378">Hydrolase</keyword>
<keyword evidence="8" id="KW-1185">Reference proteome</keyword>
<comment type="caution">
    <text evidence="4">Lacks conserved residue(s) required for the propagation of feature annotation.</text>
</comment>
<name>A0A8K0A5K6_BRALA</name>
<dbReference type="Proteomes" id="UP000838412">
    <property type="component" value="Chromosome 7"/>
</dbReference>
<evidence type="ECO:0000256" key="2">
    <source>
        <dbReference type="ARBA" id="ARBA00022963"/>
    </source>
</evidence>
<dbReference type="PANTHER" id="PTHR24185:SF1">
    <property type="entry name" value="CALCIUM-INDEPENDENT PHOSPHOLIPASE A2-GAMMA"/>
    <property type="match status" value="1"/>
</dbReference>
<evidence type="ECO:0000256" key="1">
    <source>
        <dbReference type="ARBA" id="ARBA00022801"/>
    </source>
</evidence>
<keyword evidence="2 4" id="KW-0442">Lipid degradation</keyword>
<evidence type="ECO:0000256" key="3">
    <source>
        <dbReference type="ARBA" id="ARBA00023098"/>
    </source>
</evidence>
<feature type="active site" description="Proton acceptor" evidence="4">
    <location>
        <position position="836"/>
    </location>
</feature>
<sequence>MTESAMAMNTSTPSKETSHEHHINSSDITNKYQLVRLDPGEESGSFLLVNQSLLAERNGSAHTDKRAPVVSFLGSSGAGKSTMVSLLLSNTLPSSEGPNIAAENQLEPETDGLWFYPGTQLSKDPKTPASIVIDTEAMGAQVPREVAKKLRDETISPHWLHEVLTQHAAKRKLLTECVVPPLLYLISDVLVFVHQNPTNDSSLVDTLVEIGDRAVDGAEASKPALMIIQNKFRASTDDMDVTKQFLRDFDHDKRLSMYYQGIRVLRMPKDDLDSMKSHSVKFLKRHLSDMCRDVPGRLTMQAAETIGLPPIQSEKLFWMLVERLLRKVNETLHDQKHAAQTASSIRFNRFPSDITKGLLRSLEPRTNGFEAVIAKFVAQLSAPDVEADLTDGVRKLRRLYPEFARNALELLANALALDLLSDAEIVSVQDIQVGNFVKGSFKAATKLLNDWSPCSVDINGKDGKTHPCTLLCRDHGESHNNPTDLKTGQIFSCSSSSSSLRWPGRFEGQNLDLTAMPEFIAKTKEAMAPHEGVISLISSQIELLKMVFNGRVPSLGRVCFTCLSHDVHVMMSCGHAVCTRDSLYMKVGETTSCPLHESSTGRIVEVLPGVLQLPTPRNVGVRVLCLDGGGVRGLVLFMILQEIKKMAALHSTNLRIYELFDAIVGTSAGAIASCSIGLGGLTPAEAIEFHFQNSPRLIGPSAKRTILPNSIVKFLGPRFKSPNLRTLFGDHPLSNNGRNETNVQATKSAVGCEANATTQMSRRGEVIRLDGPLMTGLSLPVVGVCAYDVTDQSVTTFSSHDCDLKIADVLTASTAAPIFFPTVVLHHKGKQRRFTDGEVGAKCPAAEGKKLVEKIWPDRGIDLLLSLGCGVRPVEKETEVGDFSENLLGWLGFMANISTSAETIWRDLPKDNDCFVRINPGLESGIGYFPMDSLELPRLQSLIADWLATEQAQQQLRSVTCKLAAKMYFIQPQRQVSEWRPGQANHVRIVQRLPRFHFTGEDFRVKVSLGNHELSASALEIPDCAGELDISLICPAKSFTLSVTLCMLGHETDVAGSPLRVDPTGNTEI</sequence>
<evidence type="ECO:0000313" key="8">
    <source>
        <dbReference type="Proteomes" id="UP000838412"/>
    </source>
</evidence>
<dbReference type="PROSITE" id="PS51635">
    <property type="entry name" value="PNPLA"/>
    <property type="match status" value="1"/>
</dbReference>
<dbReference type="CDD" id="cd07199">
    <property type="entry name" value="Pat17_PNPLA8_PNPLA9_like"/>
    <property type="match status" value="1"/>
</dbReference>
<protein>
    <submittedName>
        <fullName evidence="7">PNPLA8 protein</fullName>
    </submittedName>
</protein>
<dbReference type="SUPFAM" id="SSF52151">
    <property type="entry name" value="FabD/lysophospholipase-like"/>
    <property type="match status" value="1"/>
</dbReference>
<dbReference type="OrthoDB" id="630895at2759"/>
<dbReference type="Gene3D" id="3.40.1090.10">
    <property type="entry name" value="Cytosolic phospholipase A2 catalytic domain"/>
    <property type="match status" value="1"/>
</dbReference>
<evidence type="ECO:0000256" key="4">
    <source>
        <dbReference type="PROSITE-ProRule" id="PRU01161"/>
    </source>
</evidence>
<dbReference type="InterPro" id="IPR002641">
    <property type="entry name" value="PNPLA_dom"/>
</dbReference>
<evidence type="ECO:0000259" key="6">
    <source>
        <dbReference type="PROSITE" id="PS51635"/>
    </source>
</evidence>
<dbReference type="PANTHER" id="PTHR24185">
    <property type="entry name" value="CALCIUM-INDEPENDENT PHOSPHOLIPASE A2-GAMMA"/>
    <property type="match status" value="1"/>
</dbReference>
<feature type="region of interest" description="Disordered" evidence="5">
    <location>
        <begin position="1"/>
        <end position="24"/>
    </location>
</feature>
<evidence type="ECO:0000313" key="7">
    <source>
        <dbReference type="EMBL" id="CAH1269489.1"/>
    </source>
</evidence>
<dbReference type="AlphaFoldDB" id="A0A8K0A5K6"/>
<dbReference type="GO" id="GO:0019369">
    <property type="term" value="P:arachidonate metabolic process"/>
    <property type="evidence" value="ECO:0007669"/>
    <property type="project" value="TreeGrafter"/>
</dbReference>
<dbReference type="GO" id="GO:0016042">
    <property type="term" value="P:lipid catabolic process"/>
    <property type="evidence" value="ECO:0007669"/>
    <property type="project" value="UniProtKB-UniRule"/>
</dbReference>
<organism evidence="7 8">
    <name type="scientific">Branchiostoma lanceolatum</name>
    <name type="common">Common lancelet</name>
    <name type="synonym">Amphioxus lanceolatum</name>
    <dbReference type="NCBI Taxonomy" id="7740"/>
    <lineage>
        <taxon>Eukaryota</taxon>
        <taxon>Metazoa</taxon>
        <taxon>Chordata</taxon>
        <taxon>Cephalochordata</taxon>
        <taxon>Leptocardii</taxon>
        <taxon>Amphioxiformes</taxon>
        <taxon>Branchiostomatidae</taxon>
        <taxon>Branchiostoma</taxon>
    </lineage>
</organism>
<feature type="domain" description="PNPLA" evidence="6">
    <location>
        <begin position="624"/>
        <end position="849"/>
    </location>
</feature>
<dbReference type="GO" id="GO:0047499">
    <property type="term" value="F:calcium-independent phospholipase A2 activity"/>
    <property type="evidence" value="ECO:0007669"/>
    <property type="project" value="TreeGrafter"/>
</dbReference>
<dbReference type="GO" id="GO:0016020">
    <property type="term" value="C:membrane"/>
    <property type="evidence" value="ECO:0007669"/>
    <property type="project" value="TreeGrafter"/>
</dbReference>
<feature type="short sequence motif" description="GXSXG" evidence="4">
    <location>
        <begin position="665"/>
        <end position="669"/>
    </location>
</feature>
<evidence type="ECO:0000256" key="5">
    <source>
        <dbReference type="SAM" id="MobiDB-lite"/>
    </source>
</evidence>
<dbReference type="EMBL" id="OV696692">
    <property type="protein sequence ID" value="CAH1269489.1"/>
    <property type="molecule type" value="Genomic_DNA"/>
</dbReference>
<dbReference type="InterPro" id="IPR016035">
    <property type="entry name" value="Acyl_Trfase/lysoPLipase"/>
</dbReference>
<proteinExistence type="predicted"/>
<feature type="active site" description="Nucleophile" evidence="4">
    <location>
        <position position="667"/>
    </location>
</feature>
<feature type="short sequence motif" description="GXGXXG" evidence="4">
    <location>
        <begin position="628"/>
        <end position="633"/>
    </location>
</feature>
<reference evidence="7" key="1">
    <citation type="submission" date="2022-01" db="EMBL/GenBank/DDBJ databases">
        <authorList>
            <person name="Braso-Vives M."/>
        </authorList>
    </citation>
    <scope>NUCLEOTIDE SEQUENCE</scope>
</reference>
<gene>
    <name evidence="7" type="primary">PNPLA8</name>
    <name evidence="7" type="ORF">BLAG_LOCUS22123</name>
</gene>
<dbReference type="Gene3D" id="3.40.50.300">
    <property type="entry name" value="P-loop containing nucleotide triphosphate hydrolases"/>
    <property type="match status" value="1"/>
</dbReference>
<dbReference type="Pfam" id="PF01734">
    <property type="entry name" value="Patatin"/>
    <property type="match status" value="1"/>
</dbReference>
<accession>A0A8K0A5K6</accession>
<keyword evidence="3 4" id="KW-0443">Lipid metabolism</keyword>
<dbReference type="InterPro" id="IPR027417">
    <property type="entry name" value="P-loop_NTPase"/>
</dbReference>